<keyword evidence="3" id="KW-0732">Signal</keyword>
<dbReference type="FunFam" id="3.30.479.30:FF:000001">
    <property type="entry name" value="Prohibitin 2"/>
    <property type="match status" value="1"/>
</dbReference>
<comment type="subcellular location">
    <subcellularLocation>
        <location evidence="2">Mitochondrion inner membrane</location>
    </subcellularLocation>
</comment>
<dbReference type="Gene3D" id="3.30.479.30">
    <property type="entry name" value="Band 7 domain"/>
    <property type="match status" value="1"/>
</dbReference>
<dbReference type="PRINTS" id="PR00679">
    <property type="entry name" value="PROHIBITIN"/>
</dbReference>
<feature type="signal peptide" evidence="3">
    <location>
        <begin position="1"/>
        <end position="20"/>
    </location>
</feature>
<evidence type="ECO:0000259" key="4">
    <source>
        <dbReference type="SMART" id="SM00244"/>
    </source>
</evidence>
<dbReference type="Proteomes" id="UP001165289">
    <property type="component" value="Unassembled WGS sequence"/>
</dbReference>
<keyword evidence="2" id="KW-0472">Membrane</keyword>
<dbReference type="GO" id="GO:0005743">
    <property type="term" value="C:mitochondrial inner membrane"/>
    <property type="evidence" value="ECO:0007669"/>
    <property type="project" value="UniProtKB-SubCell"/>
</dbReference>
<dbReference type="SUPFAM" id="SSF117892">
    <property type="entry name" value="Band 7/SPFH domain"/>
    <property type="match status" value="1"/>
</dbReference>
<comment type="caution">
    <text evidence="5">The sequence shown here is derived from an EMBL/GenBank/DDBJ whole genome shotgun (WGS) entry which is preliminary data.</text>
</comment>
<name>A0AAV7JV69_9METZ</name>
<keyword evidence="6" id="KW-1185">Reference proteome</keyword>
<organism evidence="5 6">
    <name type="scientific">Oopsacas minuta</name>
    <dbReference type="NCBI Taxonomy" id="111878"/>
    <lineage>
        <taxon>Eukaryota</taxon>
        <taxon>Metazoa</taxon>
        <taxon>Porifera</taxon>
        <taxon>Hexactinellida</taxon>
        <taxon>Hexasterophora</taxon>
        <taxon>Lyssacinosida</taxon>
        <taxon>Leucopsacidae</taxon>
        <taxon>Oopsacas</taxon>
    </lineage>
</organism>
<evidence type="ECO:0000256" key="1">
    <source>
        <dbReference type="ARBA" id="ARBA00009658"/>
    </source>
</evidence>
<dbReference type="SMART" id="SM00244">
    <property type="entry name" value="PHB"/>
    <property type="match status" value="1"/>
</dbReference>
<dbReference type="CDD" id="cd03401">
    <property type="entry name" value="SPFH_prohibitin"/>
    <property type="match status" value="1"/>
</dbReference>
<dbReference type="InterPro" id="IPR000163">
    <property type="entry name" value="Prohibitin"/>
</dbReference>
<evidence type="ECO:0000313" key="5">
    <source>
        <dbReference type="EMBL" id="KAI6652692.1"/>
    </source>
</evidence>
<evidence type="ECO:0000256" key="3">
    <source>
        <dbReference type="SAM" id="SignalP"/>
    </source>
</evidence>
<evidence type="ECO:0000313" key="6">
    <source>
        <dbReference type="Proteomes" id="UP001165289"/>
    </source>
</evidence>
<feature type="domain" description="Band 7" evidence="4">
    <location>
        <begin position="29"/>
        <end position="190"/>
    </location>
</feature>
<dbReference type="Pfam" id="PF01145">
    <property type="entry name" value="Band_7"/>
    <property type="match status" value="1"/>
</dbReference>
<evidence type="ECO:0000256" key="2">
    <source>
        <dbReference type="RuleBase" id="RU366048"/>
    </source>
</evidence>
<dbReference type="EMBL" id="JAKMXF010000298">
    <property type="protein sequence ID" value="KAI6652692.1"/>
    <property type="molecule type" value="Genomic_DNA"/>
</dbReference>
<dbReference type="GO" id="GO:0007005">
    <property type="term" value="P:mitochondrion organization"/>
    <property type="evidence" value="ECO:0007669"/>
    <property type="project" value="TreeGrafter"/>
</dbReference>
<comment type="similarity">
    <text evidence="1 2">Belongs to the prohibitin family.</text>
</comment>
<keyword evidence="2" id="KW-0496">Mitochondrion</keyword>
<keyword evidence="2" id="KW-0999">Mitochondrion inner membrane</keyword>
<reference evidence="5 6" key="1">
    <citation type="journal article" date="2023" name="BMC Biol.">
        <title>The compact genome of the sponge Oopsacas minuta (Hexactinellida) is lacking key metazoan core genes.</title>
        <authorList>
            <person name="Santini S."/>
            <person name="Schenkelaars Q."/>
            <person name="Jourda C."/>
            <person name="Duchesne M."/>
            <person name="Belahbib H."/>
            <person name="Rocher C."/>
            <person name="Selva M."/>
            <person name="Riesgo A."/>
            <person name="Vervoort M."/>
            <person name="Leys S.P."/>
            <person name="Kodjabachian L."/>
            <person name="Le Bivic A."/>
            <person name="Borchiellini C."/>
            <person name="Claverie J.M."/>
            <person name="Renard E."/>
        </authorList>
    </citation>
    <scope>NUCLEOTIDE SEQUENCE [LARGE SCALE GENOMIC DNA]</scope>
    <source>
        <strain evidence="5">SPO-2</strain>
    </source>
</reference>
<accession>A0AAV7JV69</accession>
<feature type="chain" id="PRO_5043742525" description="Prohibitin" evidence="3">
    <location>
        <begin position="21"/>
        <end position="277"/>
    </location>
</feature>
<proteinExistence type="inferred from homology"/>
<protein>
    <recommendedName>
        <fullName evidence="2">Prohibitin</fullName>
    </recommendedName>
</protein>
<dbReference type="InterPro" id="IPR036013">
    <property type="entry name" value="Band_7/SPFH_dom_sf"/>
</dbReference>
<dbReference type="InterPro" id="IPR001107">
    <property type="entry name" value="Band_7"/>
</dbReference>
<dbReference type="PANTHER" id="PTHR23222">
    <property type="entry name" value="PROHIBITIN"/>
    <property type="match status" value="1"/>
</dbReference>
<sequence length="277" mass="30584">MARAAYGLVSKLGWLGLGMAAVGAAVNQCLYNVDGGERGIIFDRFRGVLKDVTSEGTHFLIPLIQKPYIYSIRSTPRSIRVETGSKDLQTVDITLRVLFHPQETQLVNIYRNLGTEYADKVLPSITTEVLKSVVAEFDASELLTQRDLVSQRIGDMLSLRADYFGILLDDISITHLNFGREFTSAVEQKQVAQQEAEKARFVVEKAEFIKQANVISSEGDAKAAQILADAFTTAGDSLIELRRLETAEDLAKQLSHSKNVAYLPGGHDQNLLLQIPT</sequence>
<gene>
    <name evidence="5" type="ORF">LOD99_4475</name>
</gene>
<dbReference type="PANTHER" id="PTHR23222:SF0">
    <property type="entry name" value="PROHIBITIN 1"/>
    <property type="match status" value="1"/>
</dbReference>
<dbReference type="AlphaFoldDB" id="A0AAV7JV69"/>